<keyword evidence="3" id="KW-1185">Reference proteome</keyword>
<feature type="compositionally biased region" description="Basic residues" evidence="1">
    <location>
        <begin position="101"/>
        <end position="111"/>
    </location>
</feature>
<comment type="caution">
    <text evidence="2">The sequence shown here is derived from an EMBL/GenBank/DDBJ whole genome shotgun (WGS) entry which is preliminary data.</text>
</comment>
<accession>A0ABV4HXG7</accession>
<name>A0ABV4HXG7_9GAMM</name>
<sequence>MHRYIELNPVRARMVENPAAYRWSSCPAYLGQRPTSGLGEHDAWQALGTTQAERRSHWRALLDEALPTDQLAEIRAYLQQQRALGRDDFKAMVEAKTRRFAAVRPAHRPHRPPAPQDTSP</sequence>
<evidence type="ECO:0000313" key="2">
    <source>
        <dbReference type="EMBL" id="MEZ0476059.1"/>
    </source>
</evidence>
<dbReference type="Gene3D" id="3.30.70.1290">
    <property type="entry name" value="Transposase IS200-like"/>
    <property type="match status" value="1"/>
</dbReference>
<proteinExistence type="predicted"/>
<protein>
    <submittedName>
        <fullName evidence="2">Transposase</fullName>
    </submittedName>
</protein>
<dbReference type="RefSeq" id="WP_370564369.1">
    <property type="nucleotide sequence ID" value="NZ_JBFWIB010000008.1"/>
</dbReference>
<evidence type="ECO:0000256" key="1">
    <source>
        <dbReference type="SAM" id="MobiDB-lite"/>
    </source>
</evidence>
<organism evidence="2 3">
    <name type="scientific">Luteimonas salinilitoris</name>
    <dbReference type="NCBI Taxonomy" id="3237697"/>
    <lineage>
        <taxon>Bacteria</taxon>
        <taxon>Pseudomonadati</taxon>
        <taxon>Pseudomonadota</taxon>
        <taxon>Gammaproteobacteria</taxon>
        <taxon>Lysobacterales</taxon>
        <taxon>Lysobacteraceae</taxon>
        <taxon>Luteimonas</taxon>
    </lineage>
</organism>
<gene>
    <name evidence="2" type="ORF">AB6713_15775</name>
</gene>
<dbReference type="Proteomes" id="UP001566331">
    <property type="component" value="Unassembled WGS sequence"/>
</dbReference>
<reference evidence="2 3" key="1">
    <citation type="submission" date="2024-07" db="EMBL/GenBank/DDBJ databases">
        <title>Luteimonas salilacus sp. nov., isolated from the shore soil of Salt Lake in Tibet of China.</title>
        <authorList>
            <person name="Zhang X."/>
            <person name="Li A."/>
        </authorList>
    </citation>
    <scope>NUCLEOTIDE SEQUENCE [LARGE SCALE GENOMIC DNA]</scope>
    <source>
        <strain evidence="2 3">B3-2-R+30</strain>
    </source>
</reference>
<evidence type="ECO:0000313" key="3">
    <source>
        <dbReference type="Proteomes" id="UP001566331"/>
    </source>
</evidence>
<dbReference type="EMBL" id="JBFWIC010000026">
    <property type="protein sequence ID" value="MEZ0476059.1"/>
    <property type="molecule type" value="Genomic_DNA"/>
</dbReference>
<dbReference type="InterPro" id="IPR036515">
    <property type="entry name" value="Transposase_17_sf"/>
</dbReference>
<feature type="region of interest" description="Disordered" evidence="1">
    <location>
        <begin position="101"/>
        <end position="120"/>
    </location>
</feature>